<dbReference type="PANTHER" id="PTHR45566">
    <property type="entry name" value="HTH-TYPE TRANSCRIPTIONAL REGULATOR YHJB-RELATED"/>
    <property type="match status" value="1"/>
</dbReference>
<protein>
    <submittedName>
        <fullName evidence="6">Response regulator transcription factor</fullName>
    </submittedName>
</protein>
<dbReference type="PROSITE" id="PS50110">
    <property type="entry name" value="RESPONSE_REGULATORY"/>
    <property type="match status" value="1"/>
</dbReference>
<keyword evidence="1 3" id="KW-0597">Phosphoprotein</keyword>
<dbReference type="InterPro" id="IPR016032">
    <property type="entry name" value="Sig_transdc_resp-reg_C-effctor"/>
</dbReference>
<comment type="caution">
    <text evidence="6">The sequence shown here is derived from an EMBL/GenBank/DDBJ whole genome shotgun (WGS) entry which is preliminary data.</text>
</comment>
<evidence type="ECO:0000259" key="4">
    <source>
        <dbReference type="PROSITE" id="PS50043"/>
    </source>
</evidence>
<dbReference type="Pfam" id="PF00196">
    <property type="entry name" value="GerE"/>
    <property type="match status" value="1"/>
</dbReference>
<dbReference type="Proteomes" id="UP000606490">
    <property type="component" value="Unassembled WGS sequence"/>
</dbReference>
<accession>A0ABS1V4T3</accession>
<evidence type="ECO:0000313" key="6">
    <source>
        <dbReference type="EMBL" id="MBL6456676.1"/>
    </source>
</evidence>
<keyword evidence="7" id="KW-1185">Reference proteome</keyword>
<dbReference type="EMBL" id="JAEUXJ010000005">
    <property type="protein sequence ID" value="MBL6456676.1"/>
    <property type="molecule type" value="Genomic_DNA"/>
</dbReference>
<organism evidence="6 7">
    <name type="scientific">Belnapia mucosa</name>
    <dbReference type="NCBI Taxonomy" id="2804532"/>
    <lineage>
        <taxon>Bacteria</taxon>
        <taxon>Pseudomonadati</taxon>
        <taxon>Pseudomonadota</taxon>
        <taxon>Alphaproteobacteria</taxon>
        <taxon>Acetobacterales</taxon>
        <taxon>Roseomonadaceae</taxon>
        <taxon>Belnapia</taxon>
    </lineage>
</organism>
<dbReference type="CDD" id="cd17535">
    <property type="entry name" value="REC_NarL-like"/>
    <property type="match status" value="1"/>
</dbReference>
<dbReference type="SMART" id="SM00421">
    <property type="entry name" value="HTH_LUXR"/>
    <property type="match status" value="1"/>
</dbReference>
<feature type="domain" description="Response regulatory" evidence="5">
    <location>
        <begin position="7"/>
        <end position="125"/>
    </location>
</feature>
<name>A0ABS1V4T3_9PROT</name>
<dbReference type="InterPro" id="IPR001789">
    <property type="entry name" value="Sig_transdc_resp-reg_receiver"/>
</dbReference>
<feature type="modified residue" description="4-aspartylphosphate" evidence="3">
    <location>
        <position position="60"/>
    </location>
</feature>
<dbReference type="InterPro" id="IPR051015">
    <property type="entry name" value="EvgA-like"/>
</dbReference>
<dbReference type="PRINTS" id="PR00038">
    <property type="entry name" value="HTHLUXR"/>
</dbReference>
<dbReference type="InterPro" id="IPR000792">
    <property type="entry name" value="Tscrpt_reg_LuxR_C"/>
</dbReference>
<dbReference type="CDD" id="cd06170">
    <property type="entry name" value="LuxR_C_like"/>
    <property type="match status" value="1"/>
</dbReference>
<reference evidence="6 7" key="1">
    <citation type="submission" date="2021-01" db="EMBL/GenBank/DDBJ databases">
        <title>Belnapia mucosa sp. nov. and Belnapia arida sp. nov., isolated from the Tabernas Desert (Almeria, Spain).</title>
        <authorList>
            <person name="Molina-Menor E."/>
            <person name="Vidal-Verdu A."/>
            <person name="Calonge A."/>
            <person name="Satari L."/>
            <person name="Pereto Magraner J."/>
            <person name="Porcar Miralles M."/>
        </authorList>
    </citation>
    <scope>NUCLEOTIDE SEQUENCE [LARGE SCALE GENOMIC DNA]</scope>
    <source>
        <strain evidence="6 7">T6</strain>
    </source>
</reference>
<evidence type="ECO:0000313" key="7">
    <source>
        <dbReference type="Proteomes" id="UP000606490"/>
    </source>
</evidence>
<evidence type="ECO:0000259" key="5">
    <source>
        <dbReference type="PROSITE" id="PS50110"/>
    </source>
</evidence>
<dbReference type="PANTHER" id="PTHR45566:SF1">
    <property type="entry name" value="HTH-TYPE TRANSCRIPTIONAL REGULATOR YHJB-RELATED"/>
    <property type="match status" value="1"/>
</dbReference>
<dbReference type="SUPFAM" id="SSF46894">
    <property type="entry name" value="C-terminal effector domain of the bipartite response regulators"/>
    <property type="match status" value="1"/>
</dbReference>
<sequence>MSDPRRTALVADDDEFFRMAARVVLTGRLGFADVTECDSFDSAMEQLGGPERRVGLALMDLAMPGMESAANLAAVRECFPDIRVAVVSASERREDILLALASGVHGYVPKRLGIGEMTQALEAILNGQIYVPSSLAQLPAASASAAPPAAEEATASLPLTPRQRDVLELIVRGQSNKEIARTLGLGEGTVKIHLAALFRNLGVANRASAAVVGARLLQGNER</sequence>
<keyword evidence="2" id="KW-0238">DNA-binding</keyword>
<dbReference type="InterPro" id="IPR036388">
    <property type="entry name" value="WH-like_DNA-bd_sf"/>
</dbReference>
<dbReference type="Pfam" id="PF00072">
    <property type="entry name" value="Response_reg"/>
    <property type="match status" value="1"/>
</dbReference>
<dbReference type="Gene3D" id="3.40.50.2300">
    <property type="match status" value="1"/>
</dbReference>
<proteinExistence type="predicted"/>
<evidence type="ECO:0000256" key="3">
    <source>
        <dbReference type="PROSITE-ProRule" id="PRU00169"/>
    </source>
</evidence>
<evidence type="ECO:0000256" key="2">
    <source>
        <dbReference type="ARBA" id="ARBA00023125"/>
    </source>
</evidence>
<dbReference type="Gene3D" id="1.10.10.10">
    <property type="entry name" value="Winged helix-like DNA-binding domain superfamily/Winged helix DNA-binding domain"/>
    <property type="match status" value="1"/>
</dbReference>
<dbReference type="InterPro" id="IPR011006">
    <property type="entry name" value="CheY-like_superfamily"/>
</dbReference>
<feature type="domain" description="HTH luxR-type" evidence="4">
    <location>
        <begin position="152"/>
        <end position="217"/>
    </location>
</feature>
<dbReference type="PROSITE" id="PS50043">
    <property type="entry name" value="HTH_LUXR_2"/>
    <property type="match status" value="1"/>
</dbReference>
<dbReference type="SMART" id="SM00448">
    <property type="entry name" value="REC"/>
    <property type="match status" value="1"/>
</dbReference>
<dbReference type="InterPro" id="IPR058245">
    <property type="entry name" value="NreC/VraR/RcsB-like_REC"/>
</dbReference>
<gene>
    <name evidence="6" type="ORF">JMJ55_15175</name>
</gene>
<evidence type="ECO:0000256" key="1">
    <source>
        <dbReference type="ARBA" id="ARBA00022553"/>
    </source>
</evidence>
<dbReference type="SUPFAM" id="SSF52172">
    <property type="entry name" value="CheY-like"/>
    <property type="match status" value="1"/>
</dbReference>
<dbReference type="RefSeq" id="WP_202826393.1">
    <property type="nucleotide sequence ID" value="NZ_JAEUXJ010000005.1"/>
</dbReference>